<proteinExistence type="evidence at protein level"/>
<evidence type="ECO:0000256" key="6">
    <source>
        <dbReference type="SAM" id="MobiDB-lite"/>
    </source>
</evidence>
<protein>
    <recommendedName>
        <fullName evidence="5">Growth-regulating factor</fullName>
    </recommendedName>
</protein>
<dbReference type="GO" id="GO:0005634">
    <property type="term" value="C:nucleus"/>
    <property type="evidence" value="ECO:0007669"/>
    <property type="project" value="UniProtKB-SubCell"/>
</dbReference>
<feature type="short sequence motif" description="Bipartite nuclear localization signal" evidence="4">
    <location>
        <begin position="223"/>
        <end position="233"/>
    </location>
</feature>
<evidence type="ECO:0000256" key="1">
    <source>
        <dbReference type="ARBA" id="ARBA00004123"/>
    </source>
</evidence>
<feature type="short sequence motif" description="Bipartite nuclear localization signal" evidence="4">
    <location>
        <begin position="251"/>
        <end position="258"/>
    </location>
</feature>
<dbReference type="GO" id="GO:0005524">
    <property type="term" value="F:ATP binding"/>
    <property type="evidence" value="ECO:0007669"/>
    <property type="project" value="UniProtKB-UniRule"/>
</dbReference>
<dbReference type="PROSITE" id="PS51667">
    <property type="entry name" value="WRC"/>
    <property type="match status" value="1"/>
</dbReference>
<dbReference type="Pfam" id="PF08880">
    <property type="entry name" value="QLQ"/>
    <property type="match status" value="1"/>
</dbReference>
<evidence type="ECO:0007829" key="14">
    <source>
        <dbReference type="ProteomicsDB" id="A0A1P8B7V6"/>
    </source>
</evidence>
<dbReference type="GeneID" id="828515"/>
<dbReference type="Pfam" id="PF08879">
    <property type="entry name" value="WRC"/>
    <property type="match status" value="1"/>
</dbReference>
<dbReference type="TAIR" id="AT4G24150">
    <property type="gene designation" value="GRF8"/>
</dbReference>
<dbReference type="GO" id="GO:0099402">
    <property type="term" value="P:plant organ development"/>
    <property type="evidence" value="ECO:0007669"/>
    <property type="project" value="UniProtKB-ARBA"/>
</dbReference>
<evidence type="ECO:0000313" key="11">
    <source>
        <dbReference type="Proteomes" id="UP000006548"/>
    </source>
</evidence>
<dbReference type="GO" id="GO:0006351">
    <property type="term" value="P:DNA-templated transcription"/>
    <property type="evidence" value="ECO:0007669"/>
    <property type="project" value="UniProtKB-UniRule"/>
</dbReference>
<keyword evidence="11" id="KW-1185">Reference proteome</keyword>
<feature type="region of interest" description="Disordered" evidence="6">
    <location>
        <begin position="245"/>
        <end position="277"/>
    </location>
</feature>
<feature type="domain" description="QLQ" evidence="7">
    <location>
        <begin position="149"/>
        <end position="184"/>
    </location>
</feature>
<evidence type="ECO:0000256" key="4">
    <source>
        <dbReference type="PROSITE-ProRule" id="PRU01002"/>
    </source>
</evidence>
<dbReference type="RefSeq" id="NP_001329478.1">
    <property type="nucleotide sequence ID" value="NM_001341644.1"/>
</dbReference>
<evidence type="ECO:0007829" key="13">
    <source>
        <dbReference type="PeptideAtlas" id="A0A1P8B7V6"/>
    </source>
</evidence>
<dbReference type="GO" id="GO:0006355">
    <property type="term" value="P:regulation of DNA-templated transcription"/>
    <property type="evidence" value="ECO:0007669"/>
    <property type="project" value="InterPro"/>
</dbReference>
<dbReference type="InterPro" id="IPR014977">
    <property type="entry name" value="WRC_dom"/>
</dbReference>
<dbReference type="ExpressionAtlas" id="A0A1P8B7V6">
    <property type="expression patterns" value="baseline and differential"/>
</dbReference>
<dbReference type="Araport" id="AT4G24150"/>
<keyword evidence="3 4" id="KW-0539">Nucleus</keyword>
<comment type="similarity">
    <text evidence="2 5">Belongs to the GRF family.</text>
</comment>
<evidence type="ECO:0000313" key="9">
    <source>
        <dbReference type="Araport" id="AT4G24150"/>
    </source>
</evidence>
<dbReference type="ProteomicsDB" id="217897"/>
<keyword evidence="13 14" id="KW-1267">Proteomics identification</keyword>
<dbReference type="PANTHER" id="PTHR31602:SF3">
    <property type="entry name" value="GROWTH-REGULATING FACTOR 8"/>
    <property type="match status" value="1"/>
</dbReference>
<accession>A0A1P8B7V6</accession>
<evidence type="ECO:0000313" key="10">
    <source>
        <dbReference type="EMBL" id="ANM67661.1"/>
    </source>
</evidence>
<reference evidence="11" key="2">
    <citation type="journal article" date="2017" name="Plant J.">
        <title>Araport11: a complete reannotation of the Arabidopsis thaliana reference genome.</title>
        <authorList>
            <person name="Cheng C.Y."/>
            <person name="Krishnakumar V."/>
            <person name="Chan A.P."/>
            <person name="Thibaud-Nissen F."/>
            <person name="Schobel S."/>
            <person name="Town C.D."/>
        </authorList>
    </citation>
    <scope>GENOME REANNOTATION</scope>
    <source>
        <strain evidence="11">cv. Columbia</strain>
    </source>
</reference>
<dbReference type="EMBL" id="CP002687">
    <property type="protein sequence ID" value="ANM67661.1"/>
    <property type="molecule type" value="Genomic_DNA"/>
</dbReference>
<dbReference type="InterPro" id="IPR031137">
    <property type="entry name" value="GRF"/>
</dbReference>
<feature type="domain" description="WRC" evidence="8">
    <location>
        <begin position="218"/>
        <end position="262"/>
    </location>
</feature>
<gene>
    <name evidence="10 12" type="primary">GRF8</name>
    <name evidence="10" type="synonym">AtGRF8</name>
    <name evidence="10" type="synonym">AtMIN10</name>
    <name evidence="10" type="synonym">growth-regulating factor 8</name>
    <name evidence="9 10" type="ordered locus">At4g24150</name>
    <name evidence="10" type="ORF">T19F6.140</name>
    <name evidence="10" type="ORF">T19F6_140</name>
</gene>
<dbReference type="SMART" id="SM00951">
    <property type="entry name" value="QLQ"/>
    <property type="match status" value="1"/>
</dbReference>
<dbReference type="AlphaFoldDB" id="A0A1P8B7V6"/>
<comment type="subcellular location">
    <subcellularLocation>
        <location evidence="1 4 5">Nucleus</location>
    </subcellularLocation>
</comment>
<dbReference type="PANTHER" id="PTHR31602">
    <property type="entry name" value="GROWTH-REGULATING FACTOR 5"/>
    <property type="match status" value="1"/>
</dbReference>
<reference evidence="10 11" key="1">
    <citation type="journal article" date="1999" name="Nature">
        <title>Sequence and analysis of chromosome 4 of the plant Arabidopsis thaliana.</title>
        <authorList>
            <consortium name="EU"/>
            <consortium name="CSHL and WU Arabidopsis Sequencing Project"/>
            <person name="Mayer K."/>
            <person name="Schuller C."/>
            <person name="Wambutt R."/>
            <person name="Murphy G."/>
            <person name="Volckaert G."/>
            <person name="Pohl T."/>
            <person name="Dusterhoft A."/>
            <person name="Stiekema W."/>
            <person name="Entian K.D."/>
            <person name="Terryn N."/>
            <person name="Harris B."/>
            <person name="Ansorge W."/>
            <person name="Brandt P."/>
            <person name="Grivell L."/>
            <person name="Rieger M."/>
            <person name="Weichselgartner M."/>
            <person name="de Simone V."/>
            <person name="Obermaier B."/>
            <person name="Mache R."/>
            <person name="Muller M."/>
            <person name="Kreis M."/>
            <person name="Delseny M."/>
            <person name="Puigdomenech P."/>
            <person name="Watson M."/>
            <person name="Schmidtheini T."/>
            <person name="Reichert B."/>
            <person name="Portatelle D."/>
            <person name="Perez-Alonso M."/>
            <person name="Boutry M."/>
            <person name="Bancroft I."/>
            <person name="Vos P."/>
            <person name="Hoheisel J."/>
            <person name="Zimmermann W."/>
            <person name="Wedler H."/>
            <person name="Ridley P."/>
            <person name="Langham S.A."/>
            <person name="McCullagh B."/>
            <person name="Bilham L."/>
            <person name="Robben J."/>
            <person name="Van der Schueren J."/>
            <person name="Grymonprez B."/>
            <person name="Chuang Y.J."/>
            <person name="Vandenbussche F."/>
            <person name="Braeken M."/>
            <person name="Weltjens I."/>
            <person name="Voet M."/>
            <person name="Bastiaens I."/>
            <person name="Aert R."/>
            <person name="Defoor E."/>
            <person name="Weitzenegger T."/>
            <person name="Bothe G."/>
            <person name="Ramsperger U."/>
            <person name="Hilbert H."/>
            <person name="Braun M."/>
            <person name="Holzer E."/>
            <person name="Brandt A."/>
            <person name="Peters S."/>
            <person name="van Staveren M."/>
            <person name="Dirske W."/>
            <person name="Mooijman P."/>
            <person name="Klein Lankhorst R."/>
            <person name="Rose M."/>
            <person name="Hauf J."/>
            <person name="Kotter P."/>
            <person name="Berneiser S."/>
            <person name="Hempel S."/>
            <person name="Feldpausch M."/>
            <person name="Lamberth S."/>
            <person name="Van den Daele H."/>
            <person name="De Keyser A."/>
            <person name="Buysshaert C."/>
            <person name="Gielen J."/>
            <person name="Villarroel R."/>
            <person name="De Clercq R."/>
            <person name="Van Montagu M."/>
            <person name="Rogers J."/>
            <person name="Cronin A."/>
            <person name="Quail M."/>
            <person name="Bray-Allen S."/>
            <person name="Clark L."/>
            <person name="Doggett J."/>
            <person name="Hall S."/>
            <person name="Kay M."/>
            <person name="Lennard N."/>
            <person name="McLay K."/>
            <person name="Mayes R."/>
            <person name="Pettett A."/>
            <person name="Rajandream M.A."/>
            <person name="Lyne M."/>
            <person name="Benes V."/>
            <person name="Rechmann S."/>
            <person name="Borkova D."/>
            <person name="Blocker H."/>
            <person name="Scharfe M."/>
            <person name="Grimm M."/>
            <person name="Lohnert T.H."/>
            <person name="Dose S."/>
            <person name="de Haan M."/>
            <person name="Maarse A."/>
            <person name="Schafer M."/>
            <person name="Muller-Auer S."/>
            <person name="Gabel C."/>
            <person name="Fuchs M."/>
            <person name="Fartmann B."/>
            <person name="Granderath K."/>
            <person name="Dauner D."/>
            <person name="Herzl A."/>
            <person name="Neumann S."/>
            <person name="Argiriou A."/>
            <person name="Vitale D."/>
            <person name="Liguori R."/>
            <person name="Piravandi E."/>
            <person name="Massenet O."/>
            <person name="Quigley F."/>
            <person name="Clabauld G."/>
            <person name="Mundlein A."/>
            <person name="Felber R."/>
            <person name="Schnabl S."/>
            <person name="Hiller R."/>
            <person name="Schmidt W."/>
            <person name="Lecharny A."/>
            <person name="Aubourg S."/>
            <person name="Chefdor F."/>
            <person name="Cooke R."/>
            <person name="Berger C."/>
            <person name="Montfort A."/>
            <person name="Casacuberta E."/>
            <person name="Gibbons T."/>
            <person name="Weber N."/>
            <person name="Vandenbol M."/>
            <person name="Bargues M."/>
            <person name="Terol J."/>
            <person name="Torres A."/>
            <person name="Perez-Perez A."/>
            <person name="Purnelle B."/>
            <person name="Bent E."/>
            <person name="Johnson S."/>
            <person name="Tacon D."/>
            <person name="Jesse T."/>
            <person name="Heijnen L."/>
            <person name="Schwarz S."/>
            <person name="Scholler P."/>
            <person name="Heber S."/>
            <person name="Francs P."/>
            <person name="Bielke C."/>
            <person name="Frishman D."/>
            <person name="Haase D."/>
            <person name="Lemcke K."/>
            <person name="Mewes H.W."/>
            <person name="Stocker S."/>
            <person name="Zaccaria P."/>
            <person name="Bevan M."/>
            <person name="Wilson R.K."/>
            <person name="de la Bastide M."/>
            <person name="Habermann K."/>
            <person name="Parnell L."/>
            <person name="Dedhia N."/>
            <person name="Gnoj L."/>
            <person name="Schutz K."/>
            <person name="Huang E."/>
            <person name="Spiegel L."/>
            <person name="Sehkon M."/>
            <person name="Murray J."/>
            <person name="Sheet P."/>
            <person name="Cordes M."/>
            <person name="Abu-Threideh J."/>
            <person name="Stoneking T."/>
            <person name="Kalicki J."/>
            <person name="Graves T."/>
            <person name="Harmon G."/>
            <person name="Edwards J."/>
            <person name="Latreille P."/>
            <person name="Courtney L."/>
            <person name="Cloud J."/>
            <person name="Abbott A."/>
            <person name="Scott K."/>
            <person name="Johnson D."/>
            <person name="Minx P."/>
            <person name="Bentley D."/>
            <person name="Fulton B."/>
            <person name="Miller N."/>
            <person name="Greco T."/>
            <person name="Kemp K."/>
            <person name="Kramer J."/>
            <person name="Fulton L."/>
            <person name="Mardis E."/>
            <person name="Dante M."/>
            <person name="Pepin K."/>
            <person name="Hillier L."/>
            <person name="Nelson J."/>
            <person name="Spieth J."/>
            <person name="Ryan E."/>
            <person name="Andrews S."/>
            <person name="Geisel C."/>
            <person name="Layman D."/>
            <person name="Du H."/>
            <person name="Ali J."/>
            <person name="Berghoff A."/>
            <person name="Jones K."/>
            <person name="Drone K."/>
            <person name="Cotton M."/>
            <person name="Joshu C."/>
            <person name="Antonoiu B."/>
            <person name="Zidanic M."/>
            <person name="Strong C."/>
            <person name="Sun H."/>
            <person name="Lamar B."/>
            <person name="Yordan C."/>
            <person name="Ma P."/>
            <person name="Zhong J."/>
            <person name="Preston R."/>
            <person name="Vil D."/>
            <person name="Shekher M."/>
            <person name="Matero A."/>
            <person name="Shah R."/>
            <person name="Swaby I.K."/>
            <person name="O'Shaughnessy A."/>
            <person name="Rodriguez M."/>
            <person name="Hoffmann J."/>
            <person name="Till S."/>
            <person name="Granat S."/>
            <person name="Shohdy N."/>
            <person name="Hasegawa A."/>
            <person name="Hameed A."/>
            <person name="Lodhi M."/>
            <person name="Johnson A."/>
            <person name="Chen E."/>
            <person name="Marra M."/>
            <person name="Martienssen R."/>
            <person name="McCombie W.R."/>
        </authorList>
    </citation>
    <scope>NUCLEOTIDE SEQUENCE [LARGE SCALE GENOMIC DNA]</scope>
    <source>
        <strain evidence="11">cv. Columbia</strain>
    </source>
</reference>
<dbReference type="InterPro" id="IPR014978">
    <property type="entry name" value="Gln-Leu-Gln_QLQ"/>
</dbReference>
<comment type="function">
    <text evidence="5">Transcription activator.</text>
</comment>
<dbReference type="PROSITE" id="PS51666">
    <property type="entry name" value="QLQ"/>
    <property type="match status" value="1"/>
</dbReference>
<evidence type="ECO:0000313" key="12">
    <source>
        <dbReference type="TAIR" id="AT4G24150"/>
    </source>
</evidence>
<evidence type="ECO:0000256" key="3">
    <source>
        <dbReference type="ARBA" id="ARBA00023242"/>
    </source>
</evidence>
<evidence type="ECO:0000256" key="2">
    <source>
        <dbReference type="ARBA" id="ARBA00008122"/>
    </source>
</evidence>
<keyword evidence="5" id="KW-0805">Transcription regulation</keyword>
<keyword evidence="5" id="KW-0010">Activator</keyword>
<keyword evidence="5" id="KW-0804">Transcription</keyword>
<organism evidence="10 11">
    <name type="scientific">Arabidopsis thaliana</name>
    <name type="common">Mouse-ear cress</name>
    <dbReference type="NCBI Taxonomy" id="3702"/>
    <lineage>
        <taxon>Eukaryota</taxon>
        <taxon>Viridiplantae</taxon>
        <taxon>Streptophyta</taxon>
        <taxon>Embryophyta</taxon>
        <taxon>Tracheophyta</taxon>
        <taxon>Spermatophyta</taxon>
        <taxon>Magnoliopsida</taxon>
        <taxon>eudicotyledons</taxon>
        <taxon>Gunneridae</taxon>
        <taxon>Pentapetalae</taxon>
        <taxon>rosids</taxon>
        <taxon>malvids</taxon>
        <taxon>Brassicales</taxon>
        <taxon>Brassicaceae</taxon>
        <taxon>Camelineae</taxon>
        <taxon>Arabidopsis</taxon>
    </lineage>
</organism>
<evidence type="ECO:0000259" key="8">
    <source>
        <dbReference type="PROSITE" id="PS51667"/>
    </source>
</evidence>
<comment type="domain">
    <text evidence="5">The QLQ domain and WRC domain may be involved in protein-protein interaction and DNA-binding, respectively.</text>
</comment>
<evidence type="ECO:0000259" key="7">
    <source>
        <dbReference type="PROSITE" id="PS51666"/>
    </source>
</evidence>
<dbReference type="Proteomes" id="UP000006548">
    <property type="component" value="Chromosome 4"/>
</dbReference>
<feature type="compositionally biased region" description="Basic residues" evidence="6">
    <location>
        <begin position="248"/>
        <end position="258"/>
    </location>
</feature>
<evidence type="ECO:0000256" key="5">
    <source>
        <dbReference type="RuleBase" id="RU367127"/>
    </source>
</evidence>
<name>A0A1P8B7V6_ARATH</name>
<sequence>MRMLLGIPYVDKSVLSNSVLERGKQDKSKLLLVDKCHYELDVEERKEDFVGGFGFGVVENSHKDVMVLPHHHYYPSYSSPSSSSLCYCSAGVSDPMFSVSSNQAYTSSHSGMFTPAGSGSAAVTVADPFFSLSSSGEMRRSMNEDAGAAFSEAQWHELERQRNIYKYMMASVPVPPELLTPFPKNHQSNTNPDVTVAVATGGSLQLGIASSASNNTADLEPWRCKRTDGKKWRCSRNVIPDQKYCERHTHKSRPRSRKHVESSHQSSHHNDIRTAKNDTSQLVRTYPQFYGQPISQIPVLSTLPSASSPYDHHRGLRWFTKEDDAIGTLNPETQEAVQLKVGSSRELKRGFDYDLNFRQKEPIVDQSFGALQGLLSLNQTPQHNQETRQFVVEGKQDEAMGSSLTLSMAGGGMEETEGTNQHQWVSHEGPSWLYSTTPGGPLAEALCLGVSNNPSSSTTTSSCSRSSS</sequence>